<reference evidence="11" key="2">
    <citation type="submission" date="2020-09" db="EMBL/GenBank/DDBJ databases">
        <authorList>
            <person name="Sun Q."/>
            <person name="Zhou Y."/>
        </authorList>
    </citation>
    <scope>NUCLEOTIDE SEQUENCE</scope>
    <source>
        <strain evidence="11">CGMCC 1.12698</strain>
    </source>
</reference>
<dbReference type="InterPro" id="IPR036097">
    <property type="entry name" value="HisK_dim/P_sf"/>
</dbReference>
<keyword evidence="6 11" id="KW-0418">Kinase</keyword>
<dbReference type="EC" id="2.7.13.3" evidence="2"/>
<feature type="domain" description="Histidine kinase" evidence="10">
    <location>
        <begin position="217"/>
        <end position="422"/>
    </location>
</feature>
<keyword evidence="5" id="KW-0547">Nucleotide-binding</keyword>
<name>A0A917EPR2_9BACI</name>
<keyword evidence="7" id="KW-0067">ATP-binding</keyword>
<keyword evidence="8" id="KW-0902">Two-component regulatory system</keyword>
<comment type="catalytic activity">
    <reaction evidence="1">
        <text>ATP + protein L-histidine = ADP + protein N-phospho-L-histidine.</text>
        <dbReference type="EC" id="2.7.13.3"/>
    </reaction>
</comment>
<gene>
    <name evidence="11" type="primary">kinB</name>
    <name evidence="11" type="ORF">GCM10007140_17710</name>
</gene>
<evidence type="ECO:0000313" key="12">
    <source>
        <dbReference type="Proteomes" id="UP000605259"/>
    </source>
</evidence>
<feature type="transmembrane region" description="Helical" evidence="9">
    <location>
        <begin position="103"/>
        <end position="121"/>
    </location>
</feature>
<reference evidence="11" key="1">
    <citation type="journal article" date="2014" name="Int. J. Syst. Evol. Microbiol.">
        <title>Complete genome sequence of Corynebacterium casei LMG S-19264T (=DSM 44701T), isolated from a smear-ripened cheese.</title>
        <authorList>
            <consortium name="US DOE Joint Genome Institute (JGI-PGF)"/>
            <person name="Walter F."/>
            <person name="Albersmeier A."/>
            <person name="Kalinowski J."/>
            <person name="Ruckert C."/>
        </authorList>
    </citation>
    <scope>NUCLEOTIDE SEQUENCE</scope>
    <source>
        <strain evidence="11">CGMCC 1.12698</strain>
    </source>
</reference>
<dbReference type="GO" id="GO:0005524">
    <property type="term" value="F:ATP binding"/>
    <property type="evidence" value="ECO:0007669"/>
    <property type="project" value="UniProtKB-KW"/>
</dbReference>
<dbReference type="SUPFAM" id="SSF55874">
    <property type="entry name" value="ATPase domain of HSP90 chaperone/DNA topoisomerase II/histidine kinase"/>
    <property type="match status" value="1"/>
</dbReference>
<evidence type="ECO:0000256" key="4">
    <source>
        <dbReference type="ARBA" id="ARBA00022679"/>
    </source>
</evidence>
<dbReference type="InterPro" id="IPR003661">
    <property type="entry name" value="HisK_dim/P_dom"/>
</dbReference>
<feature type="transmembrane region" description="Helical" evidence="9">
    <location>
        <begin position="39"/>
        <end position="57"/>
    </location>
</feature>
<keyword evidence="4" id="KW-0808">Transferase</keyword>
<dbReference type="Pfam" id="PF02518">
    <property type="entry name" value="HATPase_c"/>
    <property type="match status" value="1"/>
</dbReference>
<dbReference type="GO" id="GO:0000155">
    <property type="term" value="F:phosphorelay sensor kinase activity"/>
    <property type="evidence" value="ECO:0007669"/>
    <property type="project" value="InterPro"/>
</dbReference>
<dbReference type="SMART" id="SM00387">
    <property type="entry name" value="HATPase_c"/>
    <property type="match status" value="1"/>
</dbReference>
<dbReference type="PRINTS" id="PR00344">
    <property type="entry name" value="BCTRLSENSOR"/>
</dbReference>
<evidence type="ECO:0000256" key="7">
    <source>
        <dbReference type="ARBA" id="ARBA00022840"/>
    </source>
</evidence>
<dbReference type="Pfam" id="PF00512">
    <property type="entry name" value="HisKA"/>
    <property type="match status" value="1"/>
</dbReference>
<keyword evidence="9" id="KW-1133">Transmembrane helix</keyword>
<evidence type="ECO:0000259" key="10">
    <source>
        <dbReference type="PROSITE" id="PS50109"/>
    </source>
</evidence>
<dbReference type="InterPro" id="IPR036890">
    <property type="entry name" value="HATPase_C_sf"/>
</dbReference>
<organism evidence="11 12">
    <name type="scientific">Priestia taiwanensis</name>
    <dbReference type="NCBI Taxonomy" id="1347902"/>
    <lineage>
        <taxon>Bacteria</taxon>
        <taxon>Bacillati</taxon>
        <taxon>Bacillota</taxon>
        <taxon>Bacilli</taxon>
        <taxon>Bacillales</taxon>
        <taxon>Bacillaceae</taxon>
        <taxon>Priestia</taxon>
    </lineage>
</organism>
<dbReference type="Proteomes" id="UP000605259">
    <property type="component" value="Unassembled WGS sequence"/>
</dbReference>
<evidence type="ECO:0000256" key="1">
    <source>
        <dbReference type="ARBA" id="ARBA00000085"/>
    </source>
</evidence>
<comment type="caution">
    <text evidence="11">The sequence shown here is derived from an EMBL/GenBank/DDBJ whole genome shotgun (WGS) entry which is preliminary data.</text>
</comment>
<dbReference type="AlphaFoldDB" id="A0A917EPR2"/>
<dbReference type="InterPro" id="IPR003594">
    <property type="entry name" value="HATPase_dom"/>
</dbReference>
<evidence type="ECO:0000313" key="11">
    <source>
        <dbReference type="EMBL" id="GGE68112.1"/>
    </source>
</evidence>
<dbReference type="EMBL" id="BMFK01000001">
    <property type="protein sequence ID" value="GGE68112.1"/>
    <property type="molecule type" value="Genomic_DNA"/>
</dbReference>
<sequence length="424" mass="48815">MGVVKDLLIQLAIVILPVFLYEMLWMNRHHTTLPKDNKVMLAGFYIFSAILSLYYYVYNDFDGAIHFCMIIIINAFLYGGYVTGAVLLWSVIMYAMLFHPNHISPDKVMMFSFFIIPALLHKRWQTFTKNRRIITSFVLASIYISLNVMIFLVYYAIYPEAYSHPNTFLNYSLIMGMFVFTTTLQVYLKEYMQENAVIRTKTQQSEKLNVISELAASVAHEVRNPLTVVRGFIQLMQQNKVDGNEEYFKLVLTELDRAENIISDYLNLAKPQMEEKKHIHLTRLIHEITTLMSSYAMLKGVFLQVYVDDDLYVVGDEVKLKQAIVNVLKNGIEAITEMRGYIKISATKEQNKIVIKVKDTGDGMTKDQLLRLGQPFYSLKEKGTGLGLMVTFRIIESHEGIIEYFSEEGDGTEVVITLPADKKK</sequence>
<evidence type="ECO:0000256" key="3">
    <source>
        <dbReference type="ARBA" id="ARBA00022553"/>
    </source>
</evidence>
<dbReference type="SUPFAM" id="SSF47384">
    <property type="entry name" value="Homodimeric domain of signal transducing histidine kinase"/>
    <property type="match status" value="1"/>
</dbReference>
<dbReference type="PANTHER" id="PTHR43065">
    <property type="entry name" value="SENSOR HISTIDINE KINASE"/>
    <property type="match status" value="1"/>
</dbReference>
<evidence type="ECO:0000256" key="8">
    <source>
        <dbReference type="ARBA" id="ARBA00023012"/>
    </source>
</evidence>
<feature type="transmembrane region" description="Helical" evidence="9">
    <location>
        <begin position="169"/>
        <end position="188"/>
    </location>
</feature>
<keyword evidence="9" id="KW-0812">Transmembrane</keyword>
<dbReference type="InterPro" id="IPR005467">
    <property type="entry name" value="His_kinase_dom"/>
</dbReference>
<keyword evidence="12" id="KW-1185">Reference proteome</keyword>
<dbReference type="Gene3D" id="3.30.565.10">
    <property type="entry name" value="Histidine kinase-like ATPase, C-terminal domain"/>
    <property type="match status" value="1"/>
</dbReference>
<accession>A0A917EPR2</accession>
<dbReference type="CDD" id="cd00082">
    <property type="entry name" value="HisKA"/>
    <property type="match status" value="1"/>
</dbReference>
<dbReference type="RefSeq" id="WP_188388000.1">
    <property type="nucleotide sequence ID" value="NZ_BMFK01000001.1"/>
</dbReference>
<dbReference type="Gene3D" id="1.10.287.130">
    <property type="match status" value="1"/>
</dbReference>
<evidence type="ECO:0000256" key="5">
    <source>
        <dbReference type="ARBA" id="ARBA00022741"/>
    </source>
</evidence>
<evidence type="ECO:0000256" key="2">
    <source>
        <dbReference type="ARBA" id="ARBA00012438"/>
    </source>
</evidence>
<evidence type="ECO:0000256" key="6">
    <source>
        <dbReference type="ARBA" id="ARBA00022777"/>
    </source>
</evidence>
<evidence type="ECO:0000256" key="9">
    <source>
        <dbReference type="SAM" id="Phobius"/>
    </source>
</evidence>
<feature type="transmembrane region" description="Helical" evidence="9">
    <location>
        <begin position="64"/>
        <end position="97"/>
    </location>
</feature>
<feature type="transmembrane region" description="Helical" evidence="9">
    <location>
        <begin position="7"/>
        <end position="27"/>
    </location>
</feature>
<feature type="transmembrane region" description="Helical" evidence="9">
    <location>
        <begin position="133"/>
        <end position="157"/>
    </location>
</feature>
<dbReference type="InterPro" id="IPR004358">
    <property type="entry name" value="Sig_transdc_His_kin-like_C"/>
</dbReference>
<keyword evidence="9" id="KW-0472">Membrane</keyword>
<dbReference type="SMART" id="SM00388">
    <property type="entry name" value="HisKA"/>
    <property type="match status" value="1"/>
</dbReference>
<proteinExistence type="predicted"/>
<protein>
    <recommendedName>
        <fullName evidence="2">histidine kinase</fullName>
        <ecNumber evidence="2">2.7.13.3</ecNumber>
    </recommendedName>
</protein>
<keyword evidence="3" id="KW-0597">Phosphoprotein</keyword>
<dbReference type="PANTHER" id="PTHR43065:SF53">
    <property type="entry name" value="SPORULATION KINASE B"/>
    <property type="match status" value="1"/>
</dbReference>
<dbReference type="PROSITE" id="PS50109">
    <property type="entry name" value="HIS_KIN"/>
    <property type="match status" value="1"/>
</dbReference>